<dbReference type="EMBL" id="JXXK01000029">
    <property type="protein sequence ID" value="KJF38842.1"/>
    <property type="molecule type" value="Genomic_DNA"/>
</dbReference>
<organism evidence="2 3">
    <name type="scientific">Ruthenibacterium lactatiformans</name>
    <dbReference type="NCBI Taxonomy" id="1550024"/>
    <lineage>
        <taxon>Bacteria</taxon>
        <taxon>Bacillati</taxon>
        <taxon>Bacillota</taxon>
        <taxon>Clostridia</taxon>
        <taxon>Eubacteriales</taxon>
        <taxon>Oscillospiraceae</taxon>
        <taxon>Ruthenibacterium</taxon>
    </lineage>
</organism>
<keyword evidence="2" id="KW-0378">Hydrolase</keyword>
<dbReference type="Proteomes" id="UP000032483">
    <property type="component" value="Unassembled WGS sequence"/>
</dbReference>
<gene>
    <name evidence="2" type="ORF">TQ39_15535</name>
</gene>
<dbReference type="GeneID" id="42857970"/>
<sequence>MKTLQVSMENRVGCTLRGIVTLPETNEPVPFVLNLHGFAGSASGYKYLHTHMARMLADHGVGCARFDFYGCGESDGEFSDMTFDGLHSDAADLYAWVRAQPYVDSRRVFLSGQSMGGYVAASIAPRLRPHGLILMCPGAGMWYGCARRADMVTQSGKDYADLEGLVYKMAFNYNMAAHPDPFEEAKGYNGPVIVIRADDDKLVDDESCKRYAGLYQVAEFVRVSGGGHNFATIPSRTACEQAIWKFIQDNL</sequence>
<dbReference type="Pfam" id="PF12146">
    <property type="entry name" value="Hydrolase_4"/>
    <property type="match status" value="1"/>
</dbReference>
<dbReference type="InterPro" id="IPR050261">
    <property type="entry name" value="FrsA_esterase"/>
</dbReference>
<evidence type="ECO:0000259" key="1">
    <source>
        <dbReference type="Pfam" id="PF12146"/>
    </source>
</evidence>
<dbReference type="PANTHER" id="PTHR22946">
    <property type="entry name" value="DIENELACTONE HYDROLASE DOMAIN-CONTAINING PROTEIN-RELATED"/>
    <property type="match status" value="1"/>
</dbReference>
<evidence type="ECO:0000313" key="3">
    <source>
        <dbReference type="Proteomes" id="UP000032483"/>
    </source>
</evidence>
<dbReference type="AlphaFoldDB" id="A0A0D8IVY6"/>
<evidence type="ECO:0000313" key="2">
    <source>
        <dbReference type="EMBL" id="KJF38842.1"/>
    </source>
</evidence>
<dbReference type="GO" id="GO:0016787">
    <property type="term" value="F:hydrolase activity"/>
    <property type="evidence" value="ECO:0007669"/>
    <property type="project" value="UniProtKB-KW"/>
</dbReference>
<reference evidence="2" key="1">
    <citation type="submission" date="2015-02" db="EMBL/GenBank/DDBJ databases">
        <title>A novel member of the family Ruminococcaceae isolated from human feces.</title>
        <authorList>
            <person name="Shkoporov A.N."/>
            <person name="Chaplin A.V."/>
            <person name="Motuzova O.V."/>
            <person name="Kafarskaia L.I."/>
            <person name="Khokhlova E.V."/>
            <person name="Efimov B.A."/>
        </authorList>
    </citation>
    <scope>NUCLEOTIDE SEQUENCE [LARGE SCALE GENOMIC DNA]</scope>
    <source>
        <strain evidence="2">585-1</strain>
    </source>
</reference>
<dbReference type="PANTHER" id="PTHR22946:SF0">
    <property type="entry name" value="DIENELACTONE HYDROLASE DOMAIN-CONTAINING PROTEIN"/>
    <property type="match status" value="1"/>
</dbReference>
<dbReference type="RefSeq" id="WP_050006211.1">
    <property type="nucleotide sequence ID" value="NZ_CAOJUJ010000026.1"/>
</dbReference>
<dbReference type="Gene3D" id="3.40.50.1820">
    <property type="entry name" value="alpha/beta hydrolase"/>
    <property type="match status" value="1"/>
</dbReference>
<proteinExistence type="predicted"/>
<dbReference type="SUPFAM" id="SSF53474">
    <property type="entry name" value="alpha/beta-Hydrolases"/>
    <property type="match status" value="1"/>
</dbReference>
<dbReference type="PATRIC" id="fig|1550024.3.peg.3540"/>
<accession>A0A0D8IVY6</accession>
<dbReference type="InterPro" id="IPR029058">
    <property type="entry name" value="AB_hydrolase_fold"/>
</dbReference>
<comment type="caution">
    <text evidence="2">The sequence shown here is derived from an EMBL/GenBank/DDBJ whole genome shotgun (WGS) entry which is preliminary data.</text>
</comment>
<keyword evidence="3" id="KW-1185">Reference proteome</keyword>
<dbReference type="InterPro" id="IPR022742">
    <property type="entry name" value="Hydrolase_4"/>
</dbReference>
<protein>
    <submittedName>
        <fullName evidence="2">Hydrolase</fullName>
    </submittedName>
</protein>
<name>A0A0D8IVY6_9FIRM</name>
<feature type="domain" description="Serine aminopeptidase S33" evidence="1">
    <location>
        <begin position="28"/>
        <end position="142"/>
    </location>
</feature>